<dbReference type="GO" id="GO:0004362">
    <property type="term" value="F:glutathione-disulfide reductase (NADPH) activity"/>
    <property type="evidence" value="ECO:0007669"/>
    <property type="project" value="TreeGrafter"/>
</dbReference>
<evidence type="ECO:0000256" key="9">
    <source>
        <dbReference type="ARBA" id="ARBA00044275"/>
    </source>
</evidence>
<dbReference type="InterPro" id="IPR016156">
    <property type="entry name" value="FAD/NAD-linked_Rdtase_dimer_sf"/>
</dbReference>
<dbReference type="AlphaFoldDB" id="A0A8U0Q014"/>
<feature type="domain" description="Pyridine nucleotide-disulphide oxidoreductase dimerisation" evidence="13">
    <location>
        <begin position="41"/>
        <end position="90"/>
    </location>
</feature>
<dbReference type="GO" id="GO:0050137">
    <property type="term" value="F:NADPH peroxidase activity"/>
    <property type="evidence" value="ECO:0007669"/>
    <property type="project" value="UniProtKB-EC"/>
</dbReference>
<name>A0A8U0Q014_SALNM</name>
<dbReference type="GO" id="GO:0034599">
    <property type="term" value="P:cellular response to oxidative stress"/>
    <property type="evidence" value="ECO:0007669"/>
    <property type="project" value="TreeGrafter"/>
</dbReference>
<evidence type="ECO:0000256" key="12">
    <source>
        <dbReference type="ARBA" id="ARBA00048992"/>
    </source>
</evidence>
<evidence type="ECO:0000313" key="14">
    <source>
        <dbReference type="Proteomes" id="UP000808372"/>
    </source>
</evidence>
<comment type="cofactor">
    <cofactor evidence="1">
        <name>FAD</name>
        <dbReference type="ChEBI" id="CHEBI:57692"/>
    </cofactor>
</comment>
<evidence type="ECO:0000256" key="3">
    <source>
        <dbReference type="ARBA" id="ARBA00023002"/>
    </source>
</evidence>
<evidence type="ECO:0000259" key="13">
    <source>
        <dbReference type="Pfam" id="PF02852"/>
    </source>
</evidence>
<evidence type="ECO:0000256" key="7">
    <source>
        <dbReference type="ARBA" id="ARBA00044068"/>
    </source>
</evidence>
<dbReference type="GO" id="GO:0005829">
    <property type="term" value="C:cytosol"/>
    <property type="evidence" value="ECO:0007669"/>
    <property type="project" value="TreeGrafter"/>
</dbReference>
<evidence type="ECO:0000256" key="8">
    <source>
        <dbReference type="ARBA" id="ARBA00044212"/>
    </source>
</evidence>
<evidence type="ECO:0000313" key="15">
    <source>
        <dbReference type="RefSeq" id="XP_038834100.1"/>
    </source>
</evidence>
<evidence type="ECO:0000256" key="11">
    <source>
        <dbReference type="ARBA" id="ARBA00047387"/>
    </source>
</evidence>
<dbReference type="GO" id="GO:0004791">
    <property type="term" value="F:thioredoxin-disulfide reductase (NADPH) activity"/>
    <property type="evidence" value="ECO:0007669"/>
    <property type="project" value="UniProtKB-EC"/>
</dbReference>
<dbReference type="Proteomes" id="UP000808372">
    <property type="component" value="Chromosome 38"/>
</dbReference>
<comment type="catalytic activity">
    <reaction evidence="12">
        <text>H2O2 + NADPH + H(+) = NADP(+) + 2 H2O</text>
        <dbReference type="Rhea" id="RHEA:15173"/>
        <dbReference type="ChEBI" id="CHEBI:15377"/>
        <dbReference type="ChEBI" id="CHEBI:15378"/>
        <dbReference type="ChEBI" id="CHEBI:16240"/>
        <dbReference type="ChEBI" id="CHEBI:57783"/>
        <dbReference type="ChEBI" id="CHEBI:58349"/>
        <dbReference type="EC" id="1.11.1.2"/>
    </reaction>
    <physiologicalReaction direction="left-to-right" evidence="12">
        <dbReference type="Rhea" id="RHEA:15174"/>
    </physiologicalReaction>
</comment>
<reference evidence="15" key="1">
    <citation type="submission" date="2025-08" db="UniProtKB">
        <authorList>
            <consortium name="RefSeq"/>
        </authorList>
    </citation>
    <scope>IDENTIFICATION</scope>
    <source>
        <tissue evidence="15">White muscle</tissue>
    </source>
</reference>
<dbReference type="InterPro" id="IPR004099">
    <property type="entry name" value="Pyr_nucl-diS_OxRdtase_dimer"/>
</dbReference>
<dbReference type="Gene3D" id="3.30.390.30">
    <property type="match status" value="1"/>
</dbReference>
<evidence type="ECO:0000256" key="2">
    <source>
        <dbReference type="ARBA" id="ARBA00007532"/>
    </source>
</evidence>
<dbReference type="GeneID" id="120032193"/>
<dbReference type="KEGG" id="snh:120032193"/>
<sequence length="107" mass="11793">MVEAVQQHVKSVSFELRRELRDSDVTYLNAHGEILEPHTVQERVVGLHLMGPSAGEVIQGFALALRCGLIKQQLDTTVGLHPVCAQVLTKLTVTQRATDTMMVRGNC</sequence>
<dbReference type="PRINTS" id="PR00411">
    <property type="entry name" value="PNDRDTASEI"/>
</dbReference>
<gene>
    <name evidence="15" type="primary">LOC120032193</name>
</gene>
<dbReference type="InterPro" id="IPR046952">
    <property type="entry name" value="GSHR/TRXR-like"/>
</dbReference>
<dbReference type="GO" id="GO:0050660">
    <property type="term" value="F:flavin adenine dinucleotide binding"/>
    <property type="evidence" value="ECO:0007669"/>
    <property type="project" value="InterPro"/>
</dbReference>
<dbReference type="GO" id="GO:0005739">
    <property type="term" value="C:mitochondrion"/>
    <property type="evidence" value="ECO:0007669"/>
    <property type="project" value="TreeGrafter"/>
</dbReference>
<keyword evidence="4" id="KW-1015">Disulfide bond</keyword>
<dbReference type="GO" id="GO:0045454">
    <property type="term" value="P:cell redox homeostasis"/>
    <property type="evidence" value="ECO:0007669"/>
    <property type="project" value="InterPro"/>
</dbReference>
<comment type="catalytic activity">
    <reaction evidence="11">
        <text>[thioredoxin]-dithiol + NADP(+) = [thioredoxin]-disulfide + NADPH + H(+)</text>
        <dbReference type="Rhea" id="RHEA:20345"/>
        <dbReference type="Rhea" id="RHEA-COMP:10698"/>
        <dbReference type="Rhea" id="RHEA-COMP:10700"/>
        <dbReference type="ChEBI" id="CHEBI:15378"/>
        <dbReference type="ChEBI" id="CHEBI:29950"/>
        <dbReference type="ChEBI" id="CHEBI:50058"/>
        <dbReference type="ChEBI" id="CHEBI:57783"/>
        <dbReference type="ChEBI" id="CHEBI:58349"/>
        <dbReference type="EC" id="1.8.1.9"/>
    </reaction>
    <physiologicalReaction direction="right-to-left" evidence="11">
        <dbReference type="Rhea" id="RHEA:20347"/>
    </physiologicalReaction>
</comment>
<keyword evidence="14" id="KW-1185">Reference proteome</keyword>
<evidence type="ECO:0000256" key="6">
    <source>
        <dbReference type="ARBA" id="ARBA00044049"/>
    </source>
</evidence>
<keyword evidence="5" id="KW-0676">Redox-active center</keyword>
<dbReference type="GO" id="GO:0006749">
    <property type="term" value="P:glutathione metabolic process"/>
    <property type="evidence" value="ECO:0007669"/>
    <property type="project" value="TreeGrafter"/>
</dbReference>
<dbReference type="Pfam" id="PF02852">
    <property type="entry name" value="Pyr_redox_dim"/>
    <property type="match status" value="1"/>
</dbReference>
<dbReference type="RefSeq" id="XP_038834100.1">
    <property type="nucleotide sequence ID" value="XM_038978172.1"/>
</dbReference>
<evidence type="ECO:0000256" key="5">
    <source>
        <dbReference type="ARBA" id="ARBA00023284"/>
    </source>
</evidence>
<keyword evidence="3" id="KW-0560">Oxidoreductase</keyword>
<dbReference type="PANTHER" id="PTHR42737:SF8">
    <property type="entry name" value="THIOREDOXIN-DISULFIDE REDUCTASE"/>
    <property type="match status" value="1"/>
</dbReference>
<evidence type="ECO:0000256" key="10">
    <source>
        <dbReference type="ARBA" id="ARBA00045717"/>
    </source>
</evidence>
<dbReference type="SUPFAM" id="SSF55424">
    <property type="entry name" value="FAD/NAD-linked reductases, dimerisation (C-terminal) domain"/>
    <property type="match status" value="1"/>
</dbReference>
<accession>A0A8U0Q014</accession>
<comment type="function">
    <text evidence="10">Reduces disulfideprotein thioredoxin (Trx) to its dithiol-containing form. Homodimeric flavoprotein involved in the regulation of cellular redox reactions, growth and differentiation. Contains a selenocysteine residue at the C-terminal active site that is essential for catalysis. Also has reductase activity on hydrogen peroxide (H2O2).</text>
</comment>
<protein>
    <recommendedName>
        <fullName evidence="7">Thioredoxin reductase 1, cytoplasmic</fullName>
        <ecNumber evidence="6">1.11.1.2</ecNumber>
    </recommendedName>
    <alternativeName>
        <fullName evidence="9">Peroxidase TXNRD1</fullName>
    </alternativeName>
    <alternativeName>
        <fullName evidence="8">Thioredoxin reductase TR1</fullName>
    </alternativeName>
</protein>
<proteinExistence type="inferred from homology"/>
<comment type="similarity">
    <text evidence="2">Belongs to the class-I pyridine nucleotide-disulfide oxidoreductase family.</text>
</comment>
<organism evidence="14 15">
    <name type="scientific">Salvelinus namaycush</name>
    <name type="common">Lake trout</name>
    <name type="synonym">Salmo namaycush</name>
    <dbReference type="NCBI Taxonomy" id="8040"/>
    <lineage>
        <taxon>Eukaryota</taxon>
        <taxon>Metazoa</taxon>
        <taxon>Chordata</taxon>
        <taxon>Craniata</taxon>
        <taxon>Vertebrata</taxon>
        <taxon>Euteleostomi</taxon>
        <taxon>Actinopterygii</taxon>
        <taxon>Neopterygii</taxon>
        <taxon>Teleostei</taxon>
        <taxon>Protacanthopterygii</taxon>
        <taxon>Salmoniformes</taxon>
        <taxon>Salmonidae</taxon>
        <taxon>Salmoninae</taxon>
        <taxon>Salvelinus</taxon>
    </lineage>
</organism>
<evidence type="ECO:0000256" key="4">
    <source>
        <dbReference type="ARBA" id="ARBA00023157"/>
    </source>
</evidence>
<dbReference type="PANTHER" id="PTHR42737">
    <property type="entry name" value="GLUTATHIONE REDUCTASE"/>
    <property type="match status" value="1"/>
</dbReference>
<evidence type="ECO:0000256" key="1">
    <source>
        <dbReference type="ARBA" id="ARBA00001974"/>
    </source>
</evidence>
<dbReference type="EC" id="1.11.1.2" evidence="6"/>